<accession>A0A919Q4D8</accession>
<dbReference type="AlphaFoldDB" id="A0A919Q4D8"/>
<feature type="compositionally biased region" description="Polar residues" evidence="1">
    <location>
        <begin position="1"/>
        <end position="16"/>
    </location>
</feature>
<name>A0A919Q4D8_9MICO</name>
<dbReference type="EMBL" id="BONR01000002">
    <property type="protein sequence ID" value="GIG54278.1"/>
    <property type="molecule type" value="Genomic_DNA"/>
</dbReference>
<sequence length="51" mass="5241">MGVDSPTPSTAITTPHDSIPTPRLVMRVSGRSRDRAPAAAGERVAAAVIEA</sequence>
<dbReference type="Proteomes" id="UP000652354">
    <property type="component" value="Unassembled WGS sequence"/>
</dbReference>
<evidence type="ECO:0000313" key="2">
    <source>
        <dbReference type="EMBL" id="GIG54278.1"/>
    </source>
</evidence>
<protein>
    <submittedName>
        <fullName evidence="2">Uncharacterized protein</fullName>
    </submittedName>
</protein>
<gene>
    <name evidence="2" type="ORF">Dac01nite_10300</name>
</gene>
<proteinExistence type="predicted"/>
<feature type="region of interest" description="Disordered" evidence="1">
    <location>
        <begin position="1"/>
        <end position="22"/>
    </location>
</feature>
<comment type="caution">
    <text evidence="2">The sequence shown here is derived from an EMBL/GenBank/DDBJ whole genome shotgun (WGS) entry which is preliminary data.</text>
</comment>
<organism evidence="2 3">
    <name type="scientific">Demequina activiva</name>
    <dbReference type="NCBI Taxonomy" id="1582364"/>
    <lineage>
        <taxon>Bacteria</taxon>
        <taxon>Bacillati</taxon>
        <taxon>Actinomycetota</taxon>
        <taxon>Actinomycetes</taxon>
        <taxon>Micrococcales</taxon>
        <taxon>Demequinaceae</taxon>
        <taxon>Demequina</taxon>
    </lineage>
</organism>
<evidence type="ECO:0000313" key="3">
    <source>
        <dbReference type="Proteomes" id="UP000652354"/>
    </source>
</evidence>
<evidence type="ECO:0000256" key="1">
    <source>
        <dbReference type="SAM" id="MobiDB-lite"/>
    </source>
</evidence>
<reference evidence="2" key="1">
    <citation type="submission" date="2021-01" db="EMBL/GenBank/DDBJ databases">
        <title>Whole genome shotgun sequence of Demequina activiva NBRC 110675.</title>
        <authorList>
            <person name="Komaki H."/>
            <person name="Tamura T."/>
        </authorList>
    </citation>
    <scope>NUCLEOTIDE SEQUENCE</scope>
    <source>
        <strain evidence="2">NBRC 110675</strain>
    </source>
</reference>
<keyword evidence="3" id="KW-1185">Reference proteome</keyword>